<dbReference type="PROSITE" id="PS50878">
    <property type="entry name" value="RT_POL"/>
    <property type="match status" value="1"/>
</dbReference>
<dbReference type="PANTHER" id="PTHR19446">
    <property type="entry name" value="REVERSE TRANSCRIPTASES"/>
    <property type="match status" value="1"/>
</dbReference>
<evidence type="ECO:0000256" key="1">
    <source>
        <dbReference type="SAM" id="Coils"/>
    </source>
</evidence>
<dbReference type="Pfam" id="PF00078">
    <property type="entry name" value="RVT_1"/>
    <property type="match status" value="1"/>
</dbReference>
<name>A0ABD3I9N5_9MARC</name>
<protein>
    <recommendedName>
        <fullName evidence="2">Reverse transcriptase domain-containing protein</fullName>
    </recommendedName>
</protein>
<organism evidence="3 4">
    <name type="scientific">Riccia sorocarpa</name>
    <dbReference type="NCBI Taxonomy" id="122646"/>
    <lineage>
        <taxon>Eukaryota</taxon>
        <taxon>Viridiplantae</taxon>
        <taxon>Streptophyta</taxon>
        <taxon>Embryophyta</taxon>
        <taxon>Marchantiophyta</taxon>
        <taxon>Marchantiopsida</taxon>
        <taxon>Marchantiidae</taxon>
        <taxon>Marchantiales</taxon>
        <taxon>Ricciaceae</taxon>
        <taxon>Riccia</taxon>
    </lineage>
</organism>
<evidence type="ECO:0000313" key="3">
    <source>
        <dbReference type="EMBL" id="KAL3700021.1"/>
    </source>
</evidence>
<feature type="coiled-coil region" evidence="1">
    <location>
        <begin position="197"/>
        <end position="224"/>
    </location>
</feature>
<dbReference type="InterPro" id="IPR043502">
    <property type="entry name" value="DNA/RNA_pol_sf"/>
</dbReference>
<dbReference type="AlphaFoldDB" id="A0ABD3I9N5"/>
<feature type="domain" description="Reverse transcriptase" evidence="2">
    <location>
        <begin position="625"/>
        <end position="856"/>
    </location>
</feature>
<reference evidence="3 4" key="1">
    <citation type="submission" date="2024-09" db="EMBL/GenBank/DDBJ databases">
        <title>Chromosome-scale assembly of Riccia sorocarpa.</title>
        <authorList>
            <person name="Paukszto L."/>
        </authorList>
    </citation>
    <scope>NUCLEOTIDE SEQUENCE [LARGE SCALE GENOMIC DNA]</scope>
    <source>
        <strain evidence="3">LP-2024</strain>
        <tissue evidence="3">Aerial parts of the thallus</tissue>
    </source>
</reference>
<dbReference type="Gene3D" id="3.30.70.1820">
    <property type="entry name" value="L1 transposable element, RRM domain"/>
    <property type="match status" value="1"/>
</dbReference>
<evidence type="ECO:0000313" key="4">
    <source>
        <dbReference type="Proteomes" id="UP001633002"/>
    </source>
</evidence>
<dbReference type="CDD" id="cd01650">
    <property type="entry name" value="RT_nLTR_like"/>
    <property type="match status" value="1"/>
</dbReference>
<dbReference type="Proteomes" id="UP001633002">
    <property type="component" value="Unassembled WGS sequence"/>
</dbReference>
<proteinExistence type="predicted"/>
<keyword evidence="4" id="KW-1185">Reference proteome</keyword>
<gene>
    <name evidence="3" type="ORF">R1sor_018043</name>
</gene>
<dbReference type="InterPro" id="IPR000477">
    <property type="entry name" value="RT_dom"/>
</dbReference>
<evidence type="ECO:0000259" key="2">
    <source>
        <dbReference type="PROSITE" id="PS50878"/>
    </source>
</evidence>
<dbReference type="SUPFAM" id="SSF56672">
    <property type="entry name" value="DNA/RNA polymerases"/>
    <property type="match status" value="1"/>
</dbReference>
<sequence length="856" mass="96041">MLDVTNGLVLDILNEVTQVKQAVAILQKDVSQLKSQTESQGAGSNKMLEAAQLIPELAKVVLKLKRNVEEQASDSGRQFGSLVSKLEDQRLAVKLQQEVTKQIALTTDKLEKQSLGMALQVKVLLETVEEQRDKLAISSSDQTRELGKLREVVLQTSPAKTDSIQQAITELDTKLHTYVKDLGDSVRVGAVRSFAEVTRATHTAVILEQEKEKLAREARSLNLRVVGFSEDDGEDVKASIIKLFQETLRVTDPTVEQAYRVGKGENRPRAVLVRFATTEGRGEVLANRGQLKGLRIWIDPDLTPAQQEDKRRELQKVREATEAGFVACVSFDVEFEDTMKQFLCMRMSVNRGPPSFLITAYFAPWGAPVYANAGDTDPLWNLSRFITRIRDLGPVWIFGDFNGRVGTKQGESEDSSTVCSRPSLKNTWCRESVDGVLNQLGASLEQFIQGLEWDSASLTHTIIRTARKVFIRKRSEGKRWFDDECSQARAHVLSANVDDRPAAYRQYKVFIRAKKRRFLRELQFKLASELCKDPALFWRRLRPKKREPELSEVDLHAYVTKLYVHPTANALAKVDDSCCVFREEEVERALKCMGLGRTEDSTGLKVELLRWGGGPLLSVVTRLLNLACRHGFPEDWTRKRVIPLFKAGCKSDPKSYRTIMVGSVFARLFGRILEDRISTWCDTMAVRAPAQAGFRRTYSTLDHAIVLRVLMEEAKRTRQPLFVLFIDFSKAFDLVSRSLLGERLVQLGVPNELINGVAQLYQSVKVMVLGQDVAVEGNLGVIQGCPLSPTLFGVFIDSLYWLLADRDAGVQLGNTKISSLLFADDVAIVANSEAQMKCFIQGVEEFCSLTGYTNLH</sequence>
<accession>A0ABD3I9N5</accession>
<comment type="caution">
    <text evidence="3">The sequence shown here is derived from an EMBL/GenBank/DDBJ whole genome shotgun (WGS) entry which is preliminary data.</text>
</comment>
<keyword evidence="1" id="KW-0175">Coiled coil</keyword>
<dbReference type="EMBL" id="JBJQOH010000001">
    <property type="protein sequence ID" value="KAL3700021.1"/>
    <property type="molecule type" value="Genomic_DNA"/>
</dbReference>